<dbReference type="RefSeq" id="WP_220636039.1">
    <property type="nucleotide sequence ID" value="NZ_CAJQUM010000001.1"/>
</dbReference>
<dbReference type="CDD" id="cd02440">
    <property type="entry name" value="AdoMet_MTases"/>
    <property type="match status" value="1"/>
</dbReference>
<proteinExistence type="predicted"/>
<dbReference type="Gene3D" id="3.40.50.150">
    <property type="entry name" value="Vaccinia Virus protein VP39"/>
    <property type="match status" value="1"/>
</dbReference>
<gene>
    <name evidence="1" type="ORF">GTOL_12049</name>
</gene>
<reference evidence="1" key="1">
    <citation type="submission" date="2021-04" db="EMBL/GenBank/DDBJ databases">
        <authorList>
            <person name="Hornung B."/>
        </authorList>
    </citation>
    <scope>NUCLEOTIDE SEQUENCE</scope>
    <source>
        <strain evidence="1">G5G6</strain>
    </source>
</reference>
<dbReference type="Pfam" id="PF13489">
    <property type="entry name" value="Methyltransf_23"/>
    <property type="match status" value="1"/>
</dbReference>
<organism evidence="1 2">
    <name type="scientific">Georgfuchsia toluolica</name>
    <dbReference type="NCBI Taxonomy" id="424218"/>
    <lineage>
        <taxon>Bacteria</taxon>
        <taxon>Pseudomonadati</taxon>
        <taxon>Pseudomonadota</taxon>
        <taxon>Betaproteobacteria</taxon>
        <taxon>Nitrosomonadales</taxon>
        <taxon>Sterolibacteriaceae</taxon>
        <taxon>Georgfuchsia</taxon>
    </lineage>
</organism>
<dbReference type="Proteomes" id="UP000742786">
    <property type="component" value="Unassembled WGS sequence"/>
</dbReference>
<evidence type="ECO:0008006" key="3">
    <source>
        <dbReference type="Google" id="ProtNLM"/>
    </source>
</evidence>
<evidence type="ECO:0000313" key="2">
    <source>
        <dbReference type="Proteomes" id="UP000742786"/>
    </source>
</evidence>
<evidence type="ECO:0000313" key="1">
    <source>
        <dbReference type="EMBL" id="CAG4884166.1"/>
    </source>
</evidence>
<accession>A0A916J858</accession>
<sequence length="267" mass="29465">MKDTLDQASGRITTQQYWEAGWRDAALPGPLDPVHGSYFSRLLHRCFKEALARQGTGNRRFIEIGCGTSHWLPYFCNEFGFTVSGIDYSPTGCANSREILRRAGCAGDIREGDMFAPPPQWLSHFDVVGSFGLVEHFKHTAAAVAACATYLRPGGCMITLVPTMRGLPGLAYRLARRAVYDTHVPLGIETLAQAHRQAGLEVASCRYLLGLPGVLGEFDTDEKPLSVRGMIKRISRGYWWLEERGLGVPPNRYTSPYALCIATKPVA</sequence>
<keyword evidence="2" id="KW-1185">Reference proteome</keyword>
<comment type="caution">
    <text evidence="1">The sequence shown here is derived from an EMBL/GenBank/DDBJ whole genome shotgun (WGS) entry which is preliminary data.</text>
</comment>
<protein>
    <recommendedName>
        <fullName evidence="3">Methyltransferase domain-containing protein</fullName>
    </recommendedName>
</protein>
<dbReference type="AlphaFoldDB" id="A0A916J858"/>
<dbReference type="SUPFAM" id="SSF53335">
    <property type="entry name" value="S-adenosyl-L-methionine-dependent methyltransferases"/>
    <property type="match status" value="1"/>
</dbReference>
<dbReference type="EMBL" id="CAJQUM010000001">
    <property type="protein sequence ID" value="CAG4884166.1"/>
    <property type="molecule type" value="Genomic_DNA"/>
</dbReference>
<dbReference type="InterPro" id="IPR029063">
    <property type="entry name" value="SAM-dependent_MTases_sf"/>
</dbReference>
<name>A0A916J858_9PROT</name>